<dbReference type="GO" id="GO:0005524">
    <property type="term" value="F:ATP binding"/>
    <property type="evidence" value="ECO:0007669"/>
    <property type="project" value="InterPro"/>
</dbReference>
<dbReference type="Gene3D" id="3.40.50.300">
    <property type="entry name" value="P-loop containing nucleotide triphosphate hydrolases"/>
    <property type="match status" value="1"/>
</dbReference>
<dbReference type="AlphaFoldDB" id="A0A6N7PRZ7"/>
<feature type="domain" description="ATPase AAA-type core" evidence="1">
    <location>
        <begin position="49"/>
        <end position="351"/>
    </location>
</feature>
<reference evidence="2 3" key="1">
    <citation type="submission" date="2019-10" db="EMBL/GenBank/DDBJ databases">
        <title>A soil myxobacterium in the family Polyangiaceae.</title>
        <authorList>
            <person name="Li Y."/>
            <person name="Wang J."/>
        </authorList>
    </citation>
    <scope>NUCLEOTIDE SEQUENCE [LARGE SCALE GENOMIC DNA]</scope>
    <source>
        <strain evidence="2 3">DSM 14734</strain>
    </source>
</reference>
<dbReference type="Proteomes" id="UP000440224">
    <property type="component" value="Unassembled WGS sequence"/>
</dbReference>
<keyword evidence="3" id="KW-1185">Reference proteome</keyword>
<evidence type="ECO:0000313" key="2">
    <source>
        <dbReference type="EMBL" id="MRG92824.1"/>
    </source>
</evidence>
<dbReference type="InterPro" id="IPR003959">
    <property type="entry name" value="ATPase_AAA_core"/>
</dbReference>
<evidence type="ECO:0000259" key="1">
    <source>
        <dbReference type="Pfam" id="PF13304"/>
    </source>
</evidence>
<organism evidence="2 3">
    <name type="scientific">Polyangium spumosum</name>
    <dbReference type="NCBI Taxonomy" id="889282"/>
    <lineage>
        <taxon>Bacteria</taxon>
        <taxon>Pseudomonadati</taxon>
        <taxon>Myxococcota</taxon>
        <taxon>Polyangia</taxon>
        <taxon>Polyangiales</taxon>
        <taxon>Polyangiaceae</taxon>
        <taxon>Polyangium</taxon>
    </lineage>
</organism>
<dbReference type="GO" id="GO:0016887">
    <property type="term" value="F:ATP hydrolysis activity"/>
    <property type="evidence" value="ECO:0007669"/>
    <property type="project" value="InterPro"/>
</dbReference>
<accession>A0A6N7PRZ7</accession>
<comment type="caution">
    <text evidence="2">The sequence shown here is derived from an EMBL/GenBank/DDBJ whole genome shotgun (WGS) entry which is preliminary data.</text>
</comment>
<proteinExistence type="predicted"/>
<dbReference type="InterPro" id="IPR027417">
    <property type="entry name" value="P-loop_NTPase"/>
</dbReference>
<dbReference type="OrthoDB" id="9809324at2"/>
<gene>
    <name evidence="2" type="ORF">GF068_12915</name>
</gene>
<protein>
    <submittedName>
        <fullName evidence="2">AAA family ATPase</fullName>
    </submittedName>
</protein>
<evidence type="ECO:0000313" key="3">
    <source>
        <dbReference type="Proteomes" id="UP000440224"/>
    </source>
</evidence>
<dbReference type="SUPFAM" id="SSF52540">
    <property type="entry name" value="P-loop containing nucleoside triphosphate hydrolases"/>
    <property type="match status" value="1"/>
</dbReference>
<sequence>MLIQFRVENHRSLRDEQTLSLVADSTLDPADPRLIRVPGFEEALLPAVALYGANASGKTNVVGAMGFMREVVITSQRLWEPEGGTPQEPFALSDKATESSLFEVDFLLDGKRHRYGFVLDSAAIEEEWLYTFLDGEARVAFERKGETFEFGDQLADENNEVIASLTRGNSLFLSAAAQNNHRLLRPLYGWFGSMWFEFHQGATPSIPARAQLLRRIFGAERQLSLFSDIESELDVRERQRESIRRLLQSADIGIKDIKIEKQKLLFMHRAEDPAREVWLPLSAQSAGTVALLNIAVPLLDVLAGGGLLCIDELEASLHPKLALELLRLFNDPKHNPHGAQLVFTTHDTNLLGNTLGEPPLRRDQIWFTEKDQAGATHLYPLTDFHPKQQENIERGYLQGRYGAIPFLGDLLAKGD</sequence>
<dbReference type="PANTHER" id="PTHR40396:SF1">
    <property type="entry name" value="ATPASE AAA-TYPE CORE DOMAIN-CONTAINING PROTEIN"/>
    <property type="match status" value="1"/>
</dbReference>
<dbReference type="PANTHER" id="PTHR40396">
    <property type="entry name" value="ATPASE-LIKE PROTEIN"/>
    <property type="match status" value="1"/>
</dbReference>
<name>A0A6N7PRZ7_9BACT</name>
<dbReference type="EMBL" id="WJIE01000003">
    <property type="protein sequence ID" value="MRG92824.1"/>
    <property type="molecule type" value="Genomic_DNA"/>
</dbReference>
<dbReference type="Pfam" id="PF13304">
    <property type="entry name" value="AAA_21"/>
    <property type="match status" value="1"/>
</dbReference>